<protein>
    <recommendedName>
        <fullName evidence="4">Periplasmic heavy metal sensor</fullName>
    </recommendedName>
</protein>
<dbReference type="InterPro" id="IPR025961">
    <property type="entry name" value="Metal_resist"/>
</dbReference>
<comment type="caution">
    <text evidence="2">The sequence shown here is derived from an EMBL/GenBank/DDBJ whole genome shotgun (WGS) entry which is preliminary data.</text>
</comment>
<evidence type="ECO:0000256" key="1">
    <source>
        <dbReference type="SAM" id="Phobius"/>
    </source>
</evidence>
<keyword evidence="1" id="KW-1133">Transmembrane helix</keyword>
<evidence type="ECO:0000313" key="3">
    <source>
        <dbReference type="Proteomes" id="UP000244956"/>
    </source>
</evidence>
<accession>A0A2U2B8N6</accession>
<sequence length="164" mass="19495">MKNDKLIIVALIVLILLNLTSWGLFWKSTANRHALPPLQEDLDVFRSQRLLSGKLNFSNEQERALKQLQKSHFQEMKDLRKRHRLVRQAFVKMAMGPSYNSEMADSLFQEMTVLNGEMQKKTWLHFRDIYQLCDKGQKKEFRSIMLRLNKLNSRKRQMPLVKPH</sequence>
<keyword evidence="1" id="KW-0472">Membrane</keyword>
<reference evidence="2 3" key="1">
    <citation type="submission" date="2018-05" db="EMBL/GenBank/DDBJ databases">
        <title>Marinilabilia rubrum sp. nov., isolated from saltern sediment.</title>
        <authorList>
            <person name="Zhang R."/>
        </authorList>
    </citation>
    <scope>NUCLEOTIDE SEQUENCE [LARGE SCALE GENOMIC DNA]</scope>
    <source>
        <strain evidence="2 3">WTE16</strain>
    </source>
</reference>
<gene>
    <name evidence="2" type="ORF">DDZ16_10505</name>
</gene>
<keyword evidence="3" id="KW-1185">Reference proteome</keyword>
<organism evidence="2 3">
    <name type="scientific">Marinilabilia rubra</name>
    <dbReference type="NCBI Taxonomy" id="2162893"/>
    <lineage>
        <taxon>Bacteria</taxon>
        <taxon>Pseudomonadati</taxon>
        <taxon>Bacteroidota</taxon>
        <taxon>Bacteroidia</taxon>
        <taxon>Marinilabiliales</taxon>
        <taxon>Marinilabiliaceae</taxon>
        <taxon>Marinilabilia</taxon>
    </lineage>
</organism>
<evidence type="ECO:0008006" key="4">
    <source>
        <dbReference type="Google" id="ProtNLM"/>
    </source>
</evidence>
<feature type="transmembrane region" description="Helical" evidence="1">
    <location>
        <begin position="6"/>
        <end position="26"/>
    </location>
</feature>
<dbReference type="Gene3D" id="1.20.120.1490">
    <property type="match status" value="1"/>
</dbReference>
<dbReference type="RefSeq" id="WP_109264414.1">
    <property type="nucleotide sequence ID" value="NZ_QEWP01000007.1"/>
</dbReference>
<proteinExistence type="predicted"/>
<keyword evidence="1" id="KW-0812">Transmembrane</keyword>
<evidence type="ECO:0000313" key="2">
    <source>
        <dbReference type="EMBL" id="PWD99430.1"/>
    </source>
</evidence>
<dbReference type="Pfam" id="PF13801">
    <property type="entry name" value="Metal_resist"/>
    <property type="match status" value="1"/>
</dbReference>
<dbReference type="AlphaFoldDB" id="A0A2U2B8N6"/>
<dbReference type="EMBL" id="QEWP01000007">
    <property type="protein sequence ID" value="PWD99430.1"/>
    <property type="molecule type" value="Genomic_DNA"/>
</dbReference>
<dbReference type="OrthoDB" id="1202605at2"/>
<dbReference type="Proteomes" id="UP000244956">
    <property type="component" value="Unassembled WGS sequence"/>
</dbReference>
<name>A0A2U2B8N6_9BACT</name>